<keyword evidence="1" id="KW-0812">Transmembrane</keyword>
<feature type="transmembrane region" description="Helical" evidence="1">
    <location>
        <begin position="101"/>
        <end position="118"/>
    </location>
</feature>
<evidence type="ECO:0000313" key="3">
    <source>
        <dbReference type="Proteomes" id="UP000075606"/>
    </source>
</evidence>
<dbReference type="OrthoDB" id="5966279at2"/>
<feature type="transmembrane region" description="Helical" evidence="1">
    <location>
        <begin position="51"/>
        <end position="70"/>
    </location>
</feature>
<name>A0A150XG55_9BACT</name>
<keyword evidence="1" id="KW-0472">Membrane</keyword>
<dbReference type="Proteomes" id="UP000075606">
    <property type="component" value="Unassembled WGS sequence"/>
</dbReference>
<dbReference type="AlphaFoldDB" id="A0A150XG55"/>
<keyword evidence="3" id="KW-1185">Reference proteome</keyword>
<dbReference type="GO" id="GO:0016020">
    <property type="term" value="C:membrane"/>
    <property type="evidence" value="ECO:0007669"/>
    <property type="project" value="InterPro"/>
</dbReference>
<dbReference type="RefSeq" id="WP_068216232.1">
    <property type="nucleotide sequence ID" value="NZ_LRPC01000001.1"/>
</dbReference>
<protein>
    <recommendedName>
        <fullName evidence="4">MerC mercury resistance protein</fullName>
    </recommendedName>
</protein>
<organism evidence="2 3">
    <name type="scientific">Roseivirga spongicola</name>
    <dbReference type="NCBI Taxonomy" id="333140"/>
    <lineage>
        <taxon>Bacteria</taxon>
        <taxon>Pseudomonadati</taxon>
        <taxon>Bacteroidota</taxon>
        <taxon>Cytophagia</taxon>
        <taxon>Cytophagales</taxon>
        <taxon>Roseivirgaceae</taxon>
        <taxon>Roseivirga</taxon>
    </lineage>
</organism>
<dbReference type="STRING" id="333140.AWW68_02470"/>
<sequence length="125" mass="13648">MVKAVKDSVVLDNWGIGVSILCSIHCALMPILIVTSAIVGWQAETLEEIELPLFIVAAIIGSVSILNVYFQKRRTKPVYFLLAGLALILVGGFVESEWLEPAFRVLGSLFIVAAHVVNKRTLKNA</sequence>
<feature type="transmembrane region" description="Helical" evidence="1">
    <location>
        <begin position="12"/>
        <end position="39"/>
    </location>
</feature>
<feature type="transmembrane region" description="Helical" evidence="1">
    <location>
        <begin position="77"/>
        <end position="95"/>
    </location>
</feature>
<gene>
    <name evidence="2" type="ORF">AWW68_02470</name>
</gene>
<dbReference type="GO" id="GO:0015097">
    <property type="term" value="F:mercury ion transmembrane transporter activity"/>
    <property type="evidence" value="ECO:0007669"/>
    <property type="project" value="InterPro"/>
</dbReference>
<dbReference type="InterPro" id="IPR004891">
    <property type="entry name" value="Mercury-R_MerC"/>
</dbReference>
<evidence type="ECO:0000313" key="2">
    <source>
        <dbReference type="EMBL" id="KYG77656.1"/>
    </source>
</evidence>
<evidence type="ECO:0000256" key="1">
    <source>
        <dbReference type="SAM" id="Phobius"/>
    </source>
</evidence>
<accession>A0A150XG55</accession>
<reference evidence="2 3" key="1">
    <citation type="submission" date="2016-01" db="EMBL/GenBank/DDBJ databases">
        <title>Genome sequencing of Roseivirga spongicola UST030701-084.</title>
        <authorList>
            <person name="Selvaratnam C."/>
            <person name="Thevarajoo S."/>
            <person name="Goh K.M."/>
            <person name="Ee R."/>
            <person name="Chan K.-G."/>
            <person name="Chong C.S."/>
        </authorList>
    </citation>
    <scope>NUCLEOTIDE SEQUENCE [LARGE SCALE GENOMIC DNA]</scope>
    <source>
        <strain evidence="2 3">UST030701-084</strain>
    </source>
</reference>
<comment type="caution">
    <text evidence="2">The sequence shown here is derived from an EMBL/GenBank/DDBJ whole genome shotgun (WGS) entry which is preliminary data.</text>
</comment>
<evidence type="ECO:0008006" key="4">
    <source>
        <dbReference type="Google" id="ProtNLM"/>
    </source>
</evidence>
<dbReference type="EMBL" id="LRPC01000001">
    <property type="protein sequence ID" value="KYG77656.1"/>
    <property type="molecule type" value="Genomic_DNA"/>
</dbReference>
<proteinExistence type="predicted"/>
<dbReference type="Pfam" id="PF03203">
    <property type="entry name" value="MerC"/>
    <property type="match status" value="1"/>
</dbReference>
<keyword evidence="1" id="KW-1133">Transmembrane helix</keyword>